<reference evidence="2" key="1">
    <citation type="submission" date="2022-10" db="EMBL/GenBank/DDBJ databases">
        <title>Streptomyces beihaiensis sp. nov., a chitin degrading actinobacterium, isolated from shrimp pond soil.</title>
        <authorList>
            <person name="Xie J."/>
            <person name="Shen N."/>
        </authorList>
    </citation>
    <scope>NUCLEOTIDE SEQUENCE</scope>
    <source>
        <strain evidence="2">GXMU-J5</strain>
    </source>
</reference>
<feature type="compositionally biased region" description="Low complexity" evidence="1">
    <location>
        <begin position="91"/>
        <end position="101"/>
    </location>
</feature>
<dbReference type="PANTHER" id="PTHR47691">
    <property type="entry name" value="REGULATOR-RELATED"/>
    <property type="match status" value="1"/>
</dbReference>
<dbReference type="PANTHER" id="PTHR47691:SF3">
    <property type="entry name" value="HTH-TYPE TRANSCRIPTIONAL REGULATOR RV0890C-RELATED"/>
    <property type="match status" value="1"/>
</dbReference>
<keyword evidence="3" id="KW-1185">Reference proteome</keyword>
<dbReference type="PRINTS" id="PR00364">
    <property type="entry name" value="DISEASERSIST"/>
</dbReference>
<dbReference type="EMBL" id="JAPHNL010000277">
    <property type="protein sequence ID" value="MCX3062626.1"/>
    <property type="molecule type" value="Genomic_DNA"/>
</dbReference>
<dbReference type="Gene3D" id="3.40.50.300">
    <property type="entry name" value="P-loop containing nucleotide triphosphate hydrolases"/>
    <property type="match status" value="1"/>
</dbReference>
<evidence type="ECO:0000256" key="1">
    <source>
        <dbReference type="SAM" id="MobiDB-lite"/>
    </source>
</evidence>
<evidence type="ECO:0000313" key="2">
    <source>
        <dbReference type="EMBL" id="MCX3062626.1"/>
    </source>
</evidence>
<dbReference type="RefSeq" id="WP_266602980.1">
    <property type="nucleotide sequence ID" value="NZ_JAPHNL010000277.1"/>
</dbReference>
<feature type="region of interest" description="Disordered" evidence="1">
    <location>
        <begin position="79"/>
        <end position="103"/>
    </location>
</feature>
<dbReference type="Proteomes" id="UP001163064">
    <property type="component" value="Unassembled WGS sequence"/>
</dbReference>
<sequence length="659" mass="70262">MDRLTGRLPGPRRAGDDAHRTRLIGRGEDLRTVNELLCSQALVTVTGAAGIGKSALAREAADHFDGEVLRLRLWPEPEPEAAAMSTPEPDAAATSTGASAAAEDRVRTALAEWRGGRGGRGLLLLDDADPVRLACIGFVRELLETHPELVVLVTARQPLGVGQEQVVRLGPLPMYEGDGLEGAERADGPERVDAAVHGPAVRMFMEGARRWGGSLTPSAGDDCVADVCRRTGGVPLALELAARQTRRRSVAEVAALLATGVGWLRDDEREGPARHRSMDRAAGAVYGHLERDERIVWARASVFAGEFDEAAAMFVCQSLDVPTARVPSVLSRLATMSVLEAAKDPGGVVPVRYRMNPACRDFGRGCLRAAAEWPTAVDRHFAWQCSLGDAAADLWYSGHPTVALDLLRGCATDLRAALVRSTVHGGRVEDALALAVDLWFWWGVCGHPATGHALVRGLLRTARHEQVTVPAAALWLEGWLAARLGRPEAPLVLGEASRAAVAENDLGLLGQISDALGIHYALAGDRDRAVSHLEDAVLFASRRPLRGPAAAISRAVLACNEARSDPARARACLRRALSDPAARDDLWVRCTTGYALALIDHLRGNKSKAWRRASRVLADAKALGAPAGVALTRELLHELRTGRAPAPPTAPTVHALAVA</sequence>
<gene>
    <name evidence="2" type="ORF">OFY01_23290</name>
</gene>
<organism evidence="2 3">
    <name type="scientific">Streptomyces beihaiensis</name>
    <dbReference type="NCBI Taxonomy" id="2984495"/>
    <lineage>
        <taxon>Bacteria</taxon>
        <taxon>Bacillati</taxon>
        <taxon>Actinomycetota</taxon>
        <taxon>Actinomycetes</taxon>
        <taxon>Kitasatosporales</taxon>
        <taxon>Streptomycetaceae</taxon>
        <taxon>Streptomyces</taxon>
    </lineage>
</organism>
<accession>A0ABT3U1P5</accession>
<comment type="caution">
    <text evidence="2">The sequence shown here is derived from an EMBL/GenBank/DDBJ whole genome shotgun (WGS) entry which is preliminary data.</text>
</comment>
<proteinExistence type="predicted"/>
<dbReference type="SUPFAM" id="SSF52540">
    <property type="entry name" value="P-loop containing nucleoside triphosphate hydrolases"/>
    <property type="match status" value="1"/>
</dbReference>
<feature type="region of interest" description="Disordered" evidence="1">
    <location>
        <begin position="1"/>
        <end position="20"/>
    </location>
</feature>
<name>A0ABT3U1P5_9ACTN</name>
<evidence type="ECO:0000313" key="3">
    <source>
        <dbReference type="Proteomes" id="UP001163064"/>
    </source>
</evidence>
<protein>
    <submittedName>
        <fullName evidence="2">Uncharacterized protein</fullName>
    </submittedName>
</protein>
<dbReference type="InterPro" id="IPR027417">
    <property type="entry name" value="P-loop_NTPase"/>
</dbReference>